<evidence type="ECO:0000256" key="1">
    <source>
        <dbReference type="ARBA" id="ARBA00023163"/>
    </source>
</evidence>
<dbReference type="InterPro" id="IPR007759">
    <property type="entry name" value="Asxl_HARE-HTH"/>
</dbReference>
<protein>
    <recommendedName>
        <fullName evidence="2">HTH HARE-type domain-containing protein</fullName>
    </recommendedName>
</protein>
<feature type="domain" description="HTH HARE-type" evidence="2">
    <location>
        <begin position="2"/>
        <end position="77"/>
    </location>
</feature>
<organism evidence="3 4">
    <name type="scientific">Bradyrhizobium zhanjiangense</name>
    <dbReference type="NCBI Taxonomy" id="1325107"/>
    <lineage>
        <taxon>Bacteria</taxon>
        <taxon>Pseudomonadati</taxon>
        <taxon>Pseudomonadota</taxon>
        <taxon>Alphaproteobacteria</taxon>
        <taxon>Hyphomicrobiales</taxon>
        <taxon>Nitrobacteraceae</taxon>
        <taxon>Bradyrhizobium</taxon>
    </lineage>
</organism>
<dbReference type="RefSeq" id="WP_128937036.1">
    <property type="nucleotide sequence ID" value="NZ_CP022221.1"/>
</dbReference>
<dbReference type="PROSITE" id="PS51913">
    <property type="entry name" value="HTH_HARE"/>
    <property type="match status" value="1"/>
</dbReference>
<dbReference type="Pfam" id="PF05066">
    <property type="entry name" value="HARE-HTH"/>
    <property type="match status" value="1"/>
</dbReference>
<evidence type="ECO:0000313" key="4">
    <source>
        <dbReference type="Proteomes" id="UP000290174"/>
    </source>
</evidence>
<name>A0A4V1KV09_9BRAD</name>
<dbReference type="GO" id="GO:0006355">
    <property type="term" value="P:regulation of DNA-templated transcription"/>
    <property type="evidence" value="ECO:0007669"/>
    <property type="project" value="InterPro"/>
</dbReference>
<proteinExistence type="predicted"/>
<comment type="caution">
    <text evidence="3">The sequence shown here is derived from an EMBL/GenBank/DDBJ whole genome shotgun (WGS) entry which is preliminary data.</text>
</comment>
<reference evidence="3 4" key="1">
    <citation type="submission" date="2018-11" db="EMBL/GenBank/DDBJ databases">
        <title>Bradyrhizobium sp. nov., isolated from effective nodules of peanut in China.</title>
        <authorList>
            <person name="Li Y."/>
        </authorList>
    </citation>
    <scope>NUCLEOTIDE SEQUENCE [LARGE SCALE GENOMIC DNA]</scope>
    <source>
        <strain evidence="3 4">CCBAU 51770</strain>
    </source>
</reference>
<dbReference type="AlphaFoldDB" id="A0A4V1KV09"/>
<accession>A0A4V1KV09</accession>
<keyword evidence="1" id="KW-0804">Transcription</keyword>
<dbReference type="Proteomes" id="UP000290174">
    <property type="component" value="Unassembled WGS sequence"/>
</dbReference>
<sequence>MDAYLNIAEQVLFRVRRPLRPKEILDEAYLKKLVPWHLRGPRQDKTLHARLSEDIARNRANSRFFRTAAGVFFLRQFVDDETVPERDRTEYFAPPRRKELGKNAILFLELPGSSSVDREITAQLIEQTFGSGGYGYRSYADIADNPRLAAVHSFVVVYRDNKVLSFRSGKFFPSTDPIYGKRSIGIGGTVFAHDVDMLFNSFYGIVSNGISELCYGIGLPRRLAERARYSNEVRPWIGCYHRRGSGQAAVVHVVMGYHCPDEFTPTKAALSLNDIRWVDATNPGNTLDDYDTTSRRLFARGHIRKMIRQSIQP</sequence>
<evidence type="ECO:0000259" key="2">
    <source>
        <dbReference type="PROSITE" id="PS51913"/>
    </source>
</evidence>
<dbReference type="EMBL" id="RKMK01000047">
    <property type="protein sequence ID" value="RXG86542.1"/>
    <property type="molecule type" value="Genomic_DNA"/>
</dbReference>
<gene>
    <name evidence="3" type="ORF">EAS61_33145</name>
</gene>
<evidence type="ECO:0000313" key="3">
    <source>
        <dbReference type="EMBL" id="RXG86542.1"/>
    </source>
</evidence>